<evidence type="ECO:0000256" key="13">
    <source>
        <dbReference type="ARBA" id="ARBA00023242"/>
    </source>
</evidence>
<dbReference type="GO" id="GO:0003746">
    <property type="term" value="F:translation elongation factor activity"/>
    <property type="evidence" value="ECO:0007669"/>
    <property type="project" value="TreeGrafter"/>
</dbReference>
<dbReference type="Pfam" id="PF21131">
    <property type="entry name" value="eEFSec_4th"/>
    <property type="match status" value="1"/>
</dbReference>
<evidence type="ECO:0000259" key="20">
    <source>
        <dbReference type="PROSITE" id="PS51722"/>
    </source>
</evidence>
<dbReference type="GO" id="GO:0005737">
    <property type="term" value="C:cytoplasm"/>
    <property type="evidence" value="ECO:0007669"/>
    <property type="project" value="UniProtKB-SubCell"/>
</dbReference>
<keyword evidence="19" id="KW-1133">Transmembrane helix</keyword>
<dbReference type="InterPro" id="IPR049394">
    <property type="entry name" value="eEFSec_C"/>
</dbReference>
<dbReference type="Pfam" id="PF00009">
    <property type="entry name" value="GTP_EFTU"/>
    <property type="match status" value="1"/>
</dbReference>
<evidence type="ECO:0000256" key="1">
    <source>
        <dbReference type="ARBA" id="ARBA00001936"/>
    </source>
</evidence>
<dbReference type="SUPFAM" id="SSF52540">
    <property type="entry name" value="P-loop containing nucleoside triphosphate hydrolases"/>
    <property type="match status" value="1"/>
</dbReference>
<evidence type="ECO:0000256" key="4">
    <source>
        <dbReference type="ARBA" id="ARBA00004496"/>
    </source>
</evidence>
<evidence type="ECO:0000256" key="18">
    <source>
        <dbReference type="SAM" id="MobiDB-lite"/>
    </source>
</evidence>
<name>A0A8W8JMC5_MAGGI</name>
<keyword evidence="22" id="KW-1185">Reference proteome</keyword>
<dbReference type="PROSITE" id="PS51722">
    <property type="entry name" value="G_TR_2"/>
    <property type="match status" value="1"/>
</dbReference>
<dbReference type="InterPro" id="IPR050055">
    <property type="entry name" value="EF-Tu_GTPase"/>
</dbReference>
<dbReference type="InterPro" id="IPR009000">
    <property type="entry name" value="Transl_B-barrel_sf"/>
</dbReference>
<evidence type="ECO:0000256" key="15">
    <source>
        <dbReference type="ARBA" id="ARBA00054716"/>
    </source>
</evidence>
<feature type="compositionally biased region" description="Low complexity" evidence="18">
    <location>
        <begin position="205"/>
        <end position="217"/>
    </location>
</feature>
<dbReference type="Pfam" id="PF03144">
    <property type="entry name" value="GTP_EFTU_D2"/>
    <property type="match status" value="1"/>
</dbReference>
<dbReference type="AlphaFoldDB" id="A0A8W8JMC5"/>
<dbReference type="GO" id="GO:0005525">
    <property type="term" value="F:GTP binding"/>
    <property type="evidence" value="ECO:0007669"/>
    <property type="project" value="UniProtKB-KW"/>
</dbReference>
<feature type="region of interest" description="Disordered" evidence="18">
    <location>
        <begin position="1001"/>
        <end position="1026"/>
    </location>
</feature>
<dbReference type="Pfam" id="PF21208">
    <property type="entry name" value="euk_SelB_III"/>
    <property type="match status" value="1"/>
</dbReference>
<keyword evidence="12" id="KW-0342">GTP-binding</keyword>
<keyword evidence="6" id="KW-0488">Methylation</keyword>
<dbReference type="InterPro" id="IPR027417">
    <property type="entry name" value="P-loop_NTPase"/>
</dbReference>
<keyword evidence="19" id="KW-0812">Transmembrane</keyword>
<keyword evidence="13" id="KW-0539">Nucleus</keyword>
<evidence type="ECO:0000256" key="8">
    <source>
        <dbReference type="ARBA" id="ARBA00022553"/>
    </source>
</evidence>
<comment type="function">
    <text evidence="15">Translation factor required for the incorporation of the rare amino acid selenocysteine encoded by UGA codons. Replaces the eRF1-eRF3-GTP ternary complex for the insertion of selenocysteine directed by the UGA codon. Insertion of selenocysteine at UGA codons is mediated by SECISBP2 and EEFSEC: SECISBP2 (1) specifically binds the SECIS sequence once the 80S ribosome encounters an in-frame UGA codon and (2) contacts the RPS27A/eS31 of the 40S ribosome before ribosome stalling. (3) GTP-bound EEFSEC then delivers selenocysteinyl-tRNA(Sec) to the 80S ribosome and adopts a preaccommodated state conformation. (4) After GTP hydrolysis, EEFSEC dissociates from the assembly, selenocysteinyl-tRNA(Sec) accommodates, and peptide bond synthesis and selenoprotein elongation occur.</text>
</comment>
<dbReference type="Pfam" id="PF06979">
    <property type="entry name" value="TMEM70"/>
    <property type="match status" value="1"/>
</dbReference>
<dbReference type="CDD" id="cd01889">
    <property type="entry name" value="SelB_euk"/>
    <property type="match status" value="1"/>
</dbReference>
<evidence type="ECO:0000256" key="9">
    <source>
        <dbReference type="ARBA" id="ARBA00022741"/>
    </source>
</evidence>
<dbReference type="PANTHER" id="PTHR43721:SF11">
    <property type="entry name" value="SELENOCYSTEINE-SPECIFIC ELONGATION FACTOR"/>
    <property type="match status" value="1"/>
</dbReference>
<organism evidence="21 22">
    <name type="scientific">Magallana gigas</name>
    <name type="common">Pacific oyster</name>
    <name type="synonym">Crassostrea gigas</name>
    <dbReference type="NCBI Taxonomy" id="29159"/>
    <lineage>
        <taxon>Eukaryota</taxon>
        <taxon>Metazoa</taxon>
        <taxon>Spiralia</taxon>
        <taxon>Lophotrochozoa</taxon>
        <taxon>Mollusca</taxon>
        <taxon>Bivalvia</taxon>
        <taxon>Autobranchia</taxon>
        <taxon>Pteriomorphia</taxon>
        <taxon>Ostreida</taxon>
        <taxon>Ostreoidea</taxon>
        <taxon>Ostreidae</taxon>
        <taxon>Magallana</taxon>
    </lineage>
</organism>
<dbReference type="InterPro" id="IPR049393">
    <property type="entry name" value="eEFSec_III"/>
</dbReference>
<feature type="transmembrane region" description="Helical" evidence="19">
    <location>
        <begin position="399"/>
        <end position="417"/>
    </location>
</feature>
<evidence type="ECO:0000256" key="5">
    <source>
        <dbReference type="ARBA" id="ARBA00015953"/>
    </source>
</evidence>
<proteinExistence type="predicted"/>
<keyword evidence="19" id="KW-0472">Membrane</keyword>
<feature type="region of interest" description="Disordered" evidence="18">
    <location>
        <begin position="196"/>
        <end position="265"/>
    </location>
</feature>
<feature type="compositionally biased region" description="Basic and acidic residues" evidence="18">
    <location>
        <begin position="1015"/>
        <end position="1026"/>
    </location>
</feature>
<feature type="region of interest" description="Disordered" evidence="18">
    <location>
        <begin position="46"/>
        <end position="65"/>
    </location>
</feature>
<dbReference type="InterPro" id="IPR004161">
    <property type="entry name" value="EFTu-like_2"/>
</dbReference>
<dbReference type="Gene3D" id="3.40.50.300">
    <property type="entry name" value="P-loop containing nucleotide triphosphate hydrolases"/>
    <property type="match status" value="1"/>
</dbReference>
<dbReference type="PANTHER" id="PTHR43721">
    <property type="entry name" value="ELONGATION FACTOR TU-RELATED"/>
    <property type="match status" value="1"/>
</dbReference>
<evidence type="ECO:0000313" key="21">
    <source>
        <dbReference type="EnsemblMetazoa" id="G20141.3:cds"/>
    </source>
</evidence>
<evidence type="ECO:0000256" key="10">
    <source>
        <dbReference type="ARBA" id="ARBA00022801"/>
    </source>
</evidence>
<dbReference type="Gene3D" id="2.40.30.10">
    <property type="entry name" value="Translation factors"/>
    <property type="match status" value="2"/>
</dbReference>
<comment type="cofactor">
    <cofactor evidence="1">
        <name>Mn(2+)</name>
        <dbReference type="ChEBI" id="CHEBI:29035"/>
    </cofactor>
</comment>
<evidence type="ECO:0000256" key="12">
    <source>
        <dbReference type="ARBA" id="ARBA00023134"/>
    </source>
</evidence>
<evidence type="ECO:0000256" key="19">
    <source>
        <dbReference type="SAM" id="Phobius"/>
    </source>
</evidence>
<dbReference type="InterPro" id="IPR045325">
    <property type="entry name" value="TMEM70/TMEM186/TMEM223"/>
</dbReference>
<comment type="subcellular location">
    <subcellularLocation>
        <location evidence="4">Cytoplasm</location>
    </subcellularLocation>
    <subcellularLocation>
        <location evidence="3">Nucleus</location>
    </subcellularLocation>
</comment>
<evidence type="ECO:0000256" key="14">
    <source>
        <dbReference type="ARBA" id="ARBA00049117"/>
    </source>
</evidence>
<dbReference type="GO" id="GO:0003924">
    <property type="term" value="F:GTPase activity"/>
    <property type="evidence" value="ECO:0007669"/>
    <property type="project" value="InterPro"/>
</dbReference>
<evidence type="ECO:0000256" key="3">
    <source>
        <dbReference type="ARBA" id="ARBA00004123"/>
    </source>
</evidence>
<accession>A0A8W8JMC5</accession>
<dbReference type="InterPro" id="IPR000795">
    <property type="entry name" value="T_Tr_GTP-bd_dom"/>
</dbReference>
<keyword evidence="9" id="KW-0547">Nucleotide-binding</keyword>
<dbReference type="CDD" id="cd03696">
    <property type="entry name" value="SelB_II"/>
    <property type="match status" value="1"/>
</dbReference>
<evidence type="ECO:0000313" key="22">
    <source>
        <dbReference type="Proteomes" id="UP000005408"/>
    </source>
</evidence>
<evidence type="ECO:0000256" key="11">
    <source>
        <dbReference type="ARBA" id="ARBA00022917"/>
    </source>
</evidence>
<keyword evidence="8" id="KW-0597">Phosphoprotein</keyword>
<keyword evidence="7" id="KW-0963">Cytoplasm</keyword>
<dbReference type="EnsemblMetazoa" id="G20141.3">
    <property type="protein sequence ID" value="G20141.3:cds"/>
    <property type="gene ID" value="G20141"/>
</dbReference>
<dbReference type="FunFam" id="2.40.30.10:FF:000052">
    <property type="entry name" value="Selenocysteine-specific elongation factor EF-Sec"/>
    <property type="match status" value="1"/>
</dbReference>
<evidence type="ECO:0000256" key="7">
    <source>
        <dbReference type="ARBA" id="ARBA00022490"/>
    </source>
</evidence>
<feature type="transmembrane region" description="Helical" evidence="19">
    <location>
        <begin position="429"/>
        <end position="450"/>
    </location>
</feature>
<dbReference type="PRINTS" id="PR00315">
    <property type="entry name" value="ELONGATNFCT"/>
</dbReference>
<dbReference type="Proteomes" id="UP000005408">
    <property type="component" value="Unassembled WGS sequence"/>
</dbReference>
<evidence type="ECO:0000256" key="6">
    <source>
        <dbReference type="ARBA" id="ARBA00022481"/>
    </source>
</evidence>
<evidence type="ECO:0000256" key="17">
    <source>
        <dbReference type="ARBA" id="ARBA00082387"/>
    </source>
</evidence>
<evidence type="ECO:0000256" key="2">
    <source>
        <dbReference type="ARBA" id="ARBA00001946"/>
    </source>
</evidence>
<feature type="domain" description="Tr-type G" evidence="20">
    <location>
        <begin position="496"/>
        <end position="688"/>
    </location>
</feature>
<comment type="catalytic activity">
    <reaction evidence="14">
        <text>GTP + H2O = GDP + phosphate + H(+)</text>
        <dbReference type="Rhea" id="RHEA:19669"/>
        <dbReference type="ChEBI" id="CHEBI:15377"/>
        <dbReference type="ChEBI" id="CHEBI:15378"/>
        <dbReference type="ChEBI" id="CHEBI:37565"/>
        <dbReference type="ChEBI" id="CHEBI:43474"/>
        <dbReference type="ChEBI" id="CHEBI:58189"/>
    </reaction>
    <physiologicalReaction direction="left-to-right" evidence="14">
        <dbReference type="Rhea" id="RHEA:19670"/>
    </physiologicalReaction>
</comment>
<evidence type="ECO:0000256" key="16">
    <source>
        <dbReference type="ARBA" id="ARBA00076506"/>
    </source>
</evidence>
<keyword evidence="11" id="KW-0648">Protein biosynthesis</keyword>
<protein>
    <recommendedName>
        <fullName evidence="5">Selenocysteine-specific elongation factor</fullName>
    </recommendedName>
    <alternativeName>
        <fullName evidence="17">Elongation factor sec</fullName>
    </alternativeName>
    <alternativeName>
        <fullName evidence="16">Eukaryotic elongation factor, selenocysteine-tRNA-specific</fullName>
    </alternativeName>
</protein>
<reference evidence="21" key="1">
    <citation type="submission" date="2022-08" db="UniProtKB">
        <authorList>
            <consortium name="EnsemblMetazoa"/>
        </authorList>
    </citation>
    <scope>IDENTIFICATION</scope>
    <source>
        <strain evidence="21">05x7-T-G4-1.051#20</strain>
    </source>
</reference>
<dbReference type="FunFam" id="3.40.50.300:FF:000900">
    <property type="entry name" value="Eukaryotic elongation factor, selenocysteine-tRNA-specific"/>
    <property type="match status" value="1"/>
</dbReference>
<dbReference type="GO" id="GO:0005634">
    <property type="term" value="C:nucleus"/>
    <property type="evidence" value="ECO:0007669"/>
    <property type="project" value="UniProtKB-SubCell"/>
</dbReference>
<comment type="cofactor">
    <cofactor evidence="2">
        <name>Mg(2+)</name>
        <dbReference type="ChEBI" id="CHEBI:18420"/>
    </cofactor>
</comment>
<dbReference type="GO" id="GO:0001514">
    <property type="term" value="P:selenocysteine incorporation"/>
    <property type="evidence" value="ECO:0007669"/>
    <property type="project" value="TreeGrafter"/>
</dbReference>
<feature type="compositionally biased region" description="Polar residues" evidence="18">
    <location>
        <begin position="244"/>
        <end position="265"/>
    </location>
</feature>
<keyword evidence="10" id="KW-0378">Hydrolase</keyword>
<dbReference type="SUPFAM" id="SSF50447">
    <property type="entry name" value="Translation proteins"/>
    <property type="match status" value="1"/>
</dbReference>
<sequence>MNNTLENAFADLGLGDIDSDDMITPVCPIGRASRKHSYDPYGRLSDGEAVHYDTPQPSGRAHMFEDPDSDWEGYLSFGSGTEFLSSHKRGVGVAHNGRGVGQAALQGSHTLYSGVSQGSVVTCSSPVKDHDFAPPSDNFCDRILHDSYVSPIPGRPSTVQSASAIPESKSHFVITPQTLPSASDVLQSNTLVFDSQPTQGQQLHSSPSAGPAPQPSGIRHANARGASLGTMHPGQGDAHVAPRSAQSSDLQAQGSATQTPTTLGHNVAVSSGGTYVNLGNAQTTHYPYAPGCQPVVSQDGTPLGLFIPKGLVSLPWSLCVRTNTIQPSRRLSGWTVNGKVSPGHNPWQSPCCALSLHGCRPVSTKAEKHEDSGLLLNDPKKGKLVYYGPFGSRVRGLKILSISSSMTCMSLFPFLVMRAEKLPPFFQGLCGLVAGFFIFLQPVIIHWLVYRYVIALYYDRQTKTFTATTMTFIGTKKDMKFTKNDIEKIEVPTLFERVRVKGVLGHVDSGKTSLSKALSTVESTASFDKNPQSRERGITLDLGFSSFSVDIPEHLRAAAPTCQRLQYTLVDCPGHASLIRTIIGGAQIIDLMILVVDISKGVQTQTAECLVIGEITCDHMIVVLNKVDLVPQEKREAQVEKMKKRMHKTLESTKFKGCPICAVAAKPGGSEGNGSESFVLTELISILSDNTYLPKRESSGPFIFSVDHCFSIRGQGTVMTGTTLSGSVVINDTIEIPSMKVTKKVKSIQMFKKPVDSIIQGDRAGICVTQFDPKHLERGLVCTPGALPTIYGGIISVEKIGYYKGLVNSKAKFHITSGHETVMGKVSFFGLYEKDSAGNNYEFDFDKDYVYQEELFRKSSSGEGEDPHPVKQFAVIEYERPVTCPERCLVIGSKLDTDIHANMCRLAFHGRLLVGFQDSQYQQAVLPKVRVYKTKVREGLVERCNDEYTVIGKNLFKKETNIQNFAGMKVALSSGEQGVIEGGFGQSGKVKIRIPDGVKPDIYQRYSGGSKKKAPKAEDTPSDHQPIKISLTFKRYMYDPERKMKQT</sequence>
<dbReference type="CDD" id="cd04094">
    <property type="entry name" value="eSelB_III"/>
    <property type="match status" value="1"/>
</dbReference>